<sequence length="253" mass="26773">MAFDPVFARDVALPLAQAAYTVMDGSPATLPVGYTQTSVIRADAVVLTALADPHPAVAAMIKDTNIFGLMGHNTASRTAFVSFRGTSDVAEWVADIDAIPDDYRPIDGFGQVHSGFQEVYQLVRADIAANLASATTGCDQILVTGHSLGAALAVLAAPDVARNMPPNTIEPRLITFAGPRAGLDDFAAKFNALIESCYRVVNFLDIVPYLPPTPYVHVGAPIDIDSGGAVQIGWRHSLGAYQIGLSSYITTQQ</sequence>
<dbReference type="InterPro" id="IPR002921">
    <property type="entry name" value="Fungal_lipase-type"/>
</dbReference>
<keyword evidence="3" id="KW-1185">Reference proteome</keyword>
<gene>
    <name evidence="2" type="ORF">MKK62_13520</name>
</gene>
<organism evidence="2 3">
    <name type="scientific">Mycobacterium paraterrae</name>
    <dbReference type="NCBI Taxonomy" id="577492"/>
    <lineage>
        <taxon>Bacteria</taxon>
        <taxon>Bacillati</taxon>
        <taxon>Actinomycetota</taxon>
        <taxon>Actinomycetes</taxon>
        <taxon>Mycobacteriales</taxon>
        <taxon>Mycobacteriaceae</taxon>
        <taxon>Mycobacterium</taxon>
    </lineage>
</organism>
<evidence type="ECO:0000313" key="3">
    <source>
        <dbReference type="Proteomes" id="UP001055336"/>
    </source>
</evidence>
<feature type="domain" description="Fungal lipase-type" evidence="1">
    <location>
        <begin position="80"/>
        <end position="213"/>
    </location>
</feature>
<dbReference type="EMBL" id="CP092488">
    <property type="protein sequence ID" value="UMB67543.1"/>
    <property type="molecule type" value="Genomic_DNA"/>
</dbReference>
<dbReference type="SUPFAM" id="SSF53474">
    <property type="entry name" value="alpha/beta-Hydrolases"/>
    <property type="match status" value="1"/>
</dbReference>
<dbReference type="Pfam" id="PF01764">
    <property type="entry name" value="Lipase_3"/>
    <property type="match status" value="1"/>
</dbReference>
<dbReference type="CDD" id="cd00519">
    <property type="entry name" value="Lipase_3"/>
    <property type="match status" value="1"/>
</dbReference>
<name>A0ABY3VDM3_9MYCO</name>
<reference evidence="2" key="1">
    <citation type="submission" date="2022-08" db="EMBL/GenBank/DDBJ databases">
        <title>Whole genome sequencing of non-tuberculosis mycobacteria type-strains.</title>
        <authorList>
            <person name="Igarashi Y."/>
            <person name="Osugi A."/>
            <person name="Mitarai S."/>
        </authorList>
    </citation>
    <scope>NUCLEOTIDE SEQUENCE</scope>
    <source>
        <strain evidence="2">DSM 45127</strain>
    </source>
</reference>
<evidence type="ECO:0000313" key="2">
    <source>
        <dbReference type="EMBL" id="UMB67543.1"/>
    </source>
</evidence>
<evidence type="ECO:0000259" key="1">
    <source>
        <dbReference type="Pfam" id="PF01764"/>
    </source>
</evidence>
<protein>
    <submittedName>
        <fullName evidence="2">Lipase family protein</fullName>
    </submittedName>
</protein>
<dbReference type="PANTHER" id="PTHR45856">
    <property type="entry name" value="ALPHA/BETA-HYDROLASES SUPERFAMILY PROTEIN"/>
    <property type="match status" value="1"/>
</dbReference>
<accession>A0ABY3VDM3</accession>
<dbReference type="Proteomes" id="UP001055336">
    <property type="component" value="Chromosome"/>
</dbReference>
<dbReference type="PANTHER" id="PTHR45856:SF24">
    <property type="entry name" value="FUNGAL LIPASE-LIKE DOMAIN-CONTAINING PROTEIN"/>
    <property type="match status" value="1"/>
</dbReference>
<dbReference type="RefSeq" id="WP_240258005.1">
    <property type="nucleotide sequence ID" value="NZ_CP092488.2"/>
</dbReference>
<dbReference type="Gene3D" id="3.40.50.1820">
    <property type="entry name" value="alpha/beta hydrolase"/>
    <property type="match status" value="1"/>
</dbReference>
<dbReference type="InterPro" id="IPR051218">
    <property type="entry name" value="Sec_MonoDiacylglyc_Lipase"/>
</dbReference>
<proteinExistence type="predicted"/>
<dbReference type="InterPro" id="IPR029058">
    <property type="entry name" value="AB_hydrolase_fold"/>
</dbReference>